<feature type="transmembrane region" description="Helical" evidence="1">
    <location>
        <begin position="50"/>
        <end position="70"/>
    </location>
</feature>
<dbReference type="PANTHER" id="PTHR38636:SF1">
    <property type="entry name" value="CHLORIDE CHANNEL PROTEIN CLC-D"/>
    <property type="match status" value="1"/>
</dbReference>
<keyword evidence="1" id="KW-1133">Transmembrane helix</keyword>
<evidence type="ECO:0000313" key="2">
    <source>
        <dbReference type="EMBL" id="CAK9030495.1"/>
    </source>
</evidence>
<proteinExistence type="predicted"/>
<comment type="caution">
    <text evidence="2">The sequence shown here is derived from an EMBL/GenBank/DDBJ whole genome shotgun (WGS) entry which is preliminary data.</text>
</comment>
<keyword evidence="3" id="KW-1185">Reference proteome</keyword>
<keyword evidence="1" id="KW-0812">Transmembrane</keyword>
<evidence type="ECO:0000256" key="1">
    <source>
        <dbReference type="SAM" id="Phobius"/>
    </source>
</evidence>
<feature type="transmembrane region" description="Helical" evidence="1">
    <location>
        <begin position="157"/>
        <end position="181"/>
    </location>
</feature>
<keyword evidence="1" id="KW-0472">Membrane</keyword>
<sequence>MDARVADFLGDLFGSWGFNQAFCRNWLHMNIEDDEMRDIPNPWNEMQLHISYKFAEAFSLLGLGAGLVLARKPNRLRKMGQAAFLGTCIGAGPVGFTAWPLGTWQGPNWKGSTLKDDEIYDRAYRLRYNRHQIRVDQAFEAGCQLGLVGGLVISRSIGAAVADCGTLGVVGTLGSIGYIAYAKPDKLKW</sequence>
<organism evidence="2 3">
    <name type="scientific">Durusdinium trenchii</name>
    <dbReference type="NCBI Taxonomy" id="1381693"/>
    <lineage>
        <taxon>Eukaryota</taxon>
        <taxon>Sar</taxon>
        <taxon>Alveolata</taxon>
        <taxon>Dinophyceae</taxon>
        <taxon>Suessiales</taxon>
        <taxon>Symbiodiniaceae</taxon>
        <taxon>Durusdinium</taxon>
    </lineage>
</organism>
<dbReference type="EMBL" id="CAXAMM010013113">
    <property type="protein sequence ID" value="CAK9030495.1"/>
    <property type="molecule type" value="Genomic_DNA"/>
</dbReference>
<gene>
    <name evidence="2" type="ORF">SCF082_LOCUS19226</name>
</gene>
<dbReference type="InterPro" id="IPR013869">
    <property type="entry name" value="DUF1757"/>
</dbReference>
<name>A0ABP0KUG5_9DINO</name>
<dbReference type="Proteomes" id="UP001642464">
    <property type="component" value="Unassembled WGS sequence"/>
</dbReference>
<reference evidence="2 3" key="1">
    <citation type="submission" date="2024-02" db="EMBL/GenBank/DDBJ databases">
        <authorList>
            <person name="Chen Y."/>
            <person name="Shah S."/>
            <person name="Dougan E. K."/>
            <person name="Thang M."/>
            <person name="Chan C."/>
        </authorList>
    </citation>
    <scope>NUCLEOTIDE SEQUENCE [LARGE SCALE GENOMIC DNA]</scope>
</reference>
<evidence type="ECO:0000313" key="3">
    <source>
        <dbReference type="Proteomes" id="UP001642464"/>
    </source>
</evidence>
<dbReference type="PANTHER" id="PTHR38636">
    <property type="entry name" value="PROTEIN CBG20488"/>
    <property type="match status" value="1"/>
</dbReference>
<dbReference type="Pfam" id="PF08560">
    <property type="entry name" value="DUF1757"/>
    <property type="match status" value="1"/>
</dbReference>
<protein>
    <submittedName>
        <fullName evidence="2">Uncharacterized protein</fullName>
    </submittedName>
</protein>
<feature type="transmembrane region" description="Helical" evidence="1">
    <location>
        <begin position="82"/>
        <end position="102"/>
    </location>
</feature>
<accession>A0ABP0KUG5</accession>